<evidence type="ECO:0000256" key="1">
    <source>
        <dbReference type="SAM" id="Coils"/>
    </source>
</evidence>
<dbReference type="GeneID" id="66081270"/>
<dbReference type="InterPro" id="IPR032675">
    <property type="entry name" value="LRR_dom_sf"/>
</dbReference>
<comment type="caution">
    <text evidence="3">The sequence shown here is derived from an EMBL/GenBank/DDBJ whole genome shotgun (WGS) entry which is preliminary data.</text>
</comment>
<dbReference type="Proteomes" id="UP001049176">
    <property type="component" value="Chromosome 8"/>
</dbReference>
<dbReference type="SUPFAM" id="SSF52047">
    <property type="entry name" value="RNI-like"/>
    <property type="match status" value="1"/>
</dbReference>
<keyword evidence="1" id="KW-0175">Coiled coil</keyword>
<dbReference type="KEGG" id="more:E1B28_012195"/>
<dbReference type="Gene3D" id="3.80.10.10">
    <property type="entry name" value="Ribonuclease Inhibitor"/>
    <property type="match status" value="1"/>
</dbReference>
<accession>A0A9P7RRZ8</accession>
<sequence>MLSSVAPPRKSLSSSRSAEMKDLFRHTITSTERLTIVQYILDAENDVKDYHAEINRLQTMIWTLENEKDALKKSMERFRFLLSPVYKLPPEILINIFDFCCGMNDLEAKESSMPTALTLSRVCGRWRDILLSTPRLWTSLSIHLKGWTGDRLRLSGLTRMFMKRSKELGLTITLDFSNADEPLEVYIPALESLIANSTRWTDVKLIIPALVIKQPMFENIRGRLPMLERLYITGCGPSDHTEDAHVDLFEDCPSLHSFAYKASSPSIIVNVPWDQIKTLKLCNYYSTFAFDRLALCRNVEQLKLHIVGGGREYKSHVSSDIRELYLTVHEQVDVSSIFQYSTLRQLSTLDIRGLFDEPDEEWIVWEEVPIRAFLYRSQCSITHLHLQWLPIEDGQAVSLLELTPTLSRLHIEEYRKNAIENKIITPYFLQRLLVDHGSSRHSFLPQLTDLTLYVHHSGLDPDFLLKVVTSRWLPDPSHSEEVGVQCLKAFSLAIMGKEASVAERFAGLLCFRDAGMRMTLSQLHIF</sequence>
<keyword evidence="4" id="KW-1185">Reference proteome</keyword>
<evidence type="ECO:0000313" key="3">
    <source>
        <dbReference type="EMBL" id="KAG7088176.1"/>
    </source>
</evidence>
<dbReference type="Pfam" id="PF12937">
    <property type="entry name" value="F-box-like"/>
    <property type="match status" value="1"/>
</dbReference>
<dbReference type="SUPFAM" id="SSF81383">
    <property type="entry name" value="F-box domain"/>
    <property type="match status" value="1"/>
</dbReference>
<dbReference type="OrthoDB" id="3266451at2759"/>
<proteinExistence type="predicted"/>
<feature type="coiled-coil region" evidence="1">
    <location>
        <begin position="40"/>
        <end position="74"/>
    </location>
</feature>
<dbReference type="AlphaFoldDB" id="A0A9P7RRZ8"/>
<organism evidence="3 4">
    <name type="scientific">Marasmius oreades</name>
    <name type="common">fairy-ring Marasmius</name>
    <dbReference type="NCBI Taxonomy" id="181124"/>
    <lineage>
        <taxon>Eukaryota</taxon>
        <taxon>Fungi</taxon>
        <taxon>Dikarya</taxon>
        <taxon>Basidiomycota</taxon>
        <taxon>Agaricomycotina</taxon>
        <taxon>Agaricomycetes</taxon>
        <taxon>Agaricomycetidae</taxon>
        <taxon>Agaricales</taxon>
        <taxon>Marasmiineae</taxon>
        <taxon>Marasmiaceae</taxon>
        <taxon>Marasmius</taxon>
    </lineage>
</organism>
<dbReference type="PANTHER" id="PTHR38926:SF72">
    <property type="entry name" value="IM:7136021-RELATED"/>
    <property type="match status" value="1"/>
</dbReference>
<dbReference type="RefSeq" id="XP_043004647.1">
    <property type="nucleotide sequence ID" value="XM_043157280.1"/>
</dbReference>
<protein>
    <recommendedName>
        <fullName evidence="2">F-box domain-containing protein</fullName>
    </recommendedName>
</protein>
<dbReference type="EMBL" id="CM032188">
    <property type="protein sequence ID" value="KAG7088176.1"/>
    <property type="molecule type" value="Genomic_DNA"/>
</dbReference>
<dbReference type="InterPro" id="IPR036047">
    <property type="entry name" value="F-box-like_dom_sf"/>
</dbReference>
<name>A0A9P7RRZ8_9AGAR</name>
<evidence type="ECO:0000313" key="4">
    <source>
        <dbReference type="Proteomes" id="UP001049176"/>
    </source>
</evidence>
<feature type="domain" description="F-box" evidence="2">
    <location>
        <begin position="87"/>
        <end position="142"/>
    </location>
</feature>
<reference evidence="3" key="1">
    <citation type="journal article" date="2021" name="Genome Biol. Evol.">
        <title>The assembled and annotated genome of the fairy-ring fungus Marasmius oreades.</title>
        <authorList>
            <person name="Hiltunen M."/>
            <person name="Ament-Velasquez S.L."/>
            <person name="Johannesson H."/>
        </authorList>
    </citation>
    <scope>NUCLEOTIDE SEQUENCE</scope>
    <source>
        <strain evidence="3">03SP1</strain>
    </source>
</reference>
<evidence type="ECO:0000259" key="2">
    <source>
        <dbReference type="Pfam" id="PF12937"/>
    </source>
</evidence>
<dbReference type="InterPro" id="IPR001810">
    <property type="entry name" value="F-box_dom"/>
</dbReference>
<gene>
    <name evidence="3" type="ORF">E1B28_012195</name>
</gene>
<dbReference type="PANTHER" id="PTHR38926">
    <property type="entry name" value="F-BOX DOMAIN CONTAINING PROTEIN, EXPRESSED"/>
    <property type="match status" value="1"/>
</dbReference>
<dbReference type="Gene3D" id="1.20.1280.50">
    <property type="match status" value="1"/>
</dbReference>